<gene>
    <name evidence="8" type="primary">vapC</name>
    <name evidence="10" type="ORF">CH341_29905</name>
</gene>
<evidence type="ECO:0000256" key="4">
    <source>
        <dbReference type="ARBA" id="ARBA00022723"/>
    </source>
</evidence>
<dbReference type="HAMAP" id="MF_00265">
    <property type="entry name" value="VapC_Nob1"/>
    <property type="match status" value="1"/>
</dbReference>
<evidence type="ECO:0000313" key="11">
    <source>
        <dbReference type="Proteomes" id="UP000249130"/>
    </source>
</evidence>
<evidence type="ECO:0000256" key="1">
    <source>
        <dbReference type="ARBA" id="ARBA00001946"/>
    </source>
</evidence>
<keyword evidence="2 8" id="KW-1277">Toxin-antitoxin system</keyword>
<comment type="function">
    <text evidence="8">Toxic component of a toxin-antitoxin (TA) system. An RNase.</text>
</comment>
<comment type="similarity">
    <text evidence="7 8">Belongs to the PINc/VapC protein family.</text>
</comment>
<feature type="binding site" evidence="8">
    <location>
        <position position="102"/>
    </location>
    <ligand>
        <name>Mg(2+)</name>
        <dbReference type="ChEBI" id="CHEBI:18420"/>
    </ligand>
</feature>
<proteinExistence type="inferred from homology"/>
<dbReference type="Pfam" id="PF01850">
    <property type="entry name" value="PIN"/>
    <property type="match status" value="1"/>
</dbReference>
<sequence length="132" mass="14447">MIAVDSSASVAILETEADAEVFAAELERADRLLVSAVSVHETAIVLRARRGPGAVARFWRFLQVENDFEIVPFDERQVRAAVAAFERFGKGIDPKARLNLADCAAYALARTMDVPLLFKGDDFAHTDIAGVR</sequence>
<dbReference type="GO" id="GO:0004540">
    <property type="term" value="F:RNA nuclease activity"/>
    <property type="evidence" value="ECO:0007669"/>
    <property type="project" value="InterPro"/>
</dbReference>
<feature type="domain" description="PIN" evidence="9">
    <location>
        <begin position="2"/>
        <end position="127"/>
    </location>
</feature>
<evidence type="ECO:0000259" key="9">
    <source>
        <dbReference type="Pfam" id="PF01850"/>
    </source>
</evidence>
<keyword evidence="4 8" id="KW-0479">Metal-binding</keyword>
<dbReference type="EMBL" id="NPEX01000464">
    <property type="protein sequence ID" value="RAI37063.1"/>
    <property type="molecule type" value="Genomic_DNA"/>
</dbReference>
<dbReference type="GO" id="GO:0090729">
    <property type="term" value="F:toxin activity"/>
    <property type="evidence" value="ECO:0007669"/>
    <property type="project" value="UniProtKB-KW"/>
</dbReference>
<keyword evidence="3 8" id="KW-0540">Nuclease</keyword>
<dbReference type="InterPro" id="IPR002716">
    <property type="entry name" value="PIN_dom"/>
</dbReference>
<dbReference type="PANTHER" id="PTHR33653:SF1">
    <property type="entry name" value="RIBONUCLEASE VAPC2"/>
    <property type="match status" value="1"/>
</dbReference>
<evidence type="ECO:0000313" key="10">
    <source>
        <dbReference type="EMBL" id="RAI37063.1"/>
    </source>
</evidence>
<evidence type="ECO:0000256" key="3">
    <source>
        <dbReference type="ARBA" id="ARBA00022722"/>
    </source>
</evidence>
<dbReference type="PANTHER" id="PTHR33653">
    <property type="entry name" value="RIBONUCLEASE VAPC2"/>
    <property type="match status" value="1"/>
</dbReference>
<dbReference type="InterPro" id="IPR029060">
    <property type="entry name" value="PIN-like_dom_sf"/>
</dbReference>
<dbReference type="CDD" id="cd09871">
    <property type="entry name" value="PIN_MtVapC28-VapC30-like"/>
    <property type="match status" value="1"/>
</dbReference>
<dbReference type="SUPFAM" id="SSF88723">
    <property type="entry name" value="PIN domain-like"/>
    <property type="match status" value="1"/>
</dbReference>
<dbReference type="Proteomes" id="UP000249130">
    <property type="component" value="Unassembled WGS sequence"/>
</dbReference>
<comment type="cofactor">
    <cofactor evidence="1 8">
        <name>Mg(2+)</name>
        <dbReference type="ChEBI" id="CHEBI:18420"/>
    </cofactor>
</comment>
<dbReference type="EC" id="3.1.-.-" evidence="8"/>
<feature type="binding site" evidence="8">
    <location>
        <position position="5"/>
    </location>
    <ligand>
        <name>Mg(2+)</name>
        <dbReference type="ChEBI" id="CHEBI:18420"/>
    </ligand>
</feature>
<evidence type="ECO:0000256" key="6">
    <source>
        <dbReference type="ARBA" id="ARBA00022842"/>
    </source>
</evidence>
<dbReference type="AlphaFoldDB" id="A0A327KHG5"/>
<dbReference type="GO" id="GO:0016787">
    <property type="term" value="F:hydrolase activity"/>
    <property type="evidence" value="ECO:0007669"/>
    <property type="project" value="UniProtKB-KW"/>
</dbReference>
<evidence type="ECO:0000256" key="2">
    <source>
        <dbReference type="ARBA" id="ARBA00022649"/>
    </source>
</evidence>
<dbReference type="InterPro" id="IPR050556">
    <property type="entry name" value="Type_II_TA_system_RNase"/>
</dbReference>
<keyword evidence="6 8" id="KW-0460">Magnesium</keyword>
<keyword evidence="5 8" id="KW-0378">Hydrolase</keyword>
<reference evidence="10 11" key="1">
    <citation type="submission" date="2017-07" db="EMBL/GenBank/DDBJ databases">
        <title>Draft Genome Sequences of Select Purple Nonsulfur Bacteria.</title>
        <authorList>
            <person name="Lasarre B."/>
            <person name="Mckinlay J.B."/>
        </authorList>
    </citation>
    <scope>NUCLEOTIDE SEQUENCE [LARGE SCALE GENOMIC DNA]</scope>
    <source>
        <strain evidence="10 11">DSM 5909</strain>
    </source>
</reference>
<name>A0A327KHG5_9BRAD</name>
<accession>A0A327KHG5</accession>
<dbReference type="RefSeq" id="WP_111423168.1">
    <property type="nucleotide sequence ID" value="NZ_NPEX01000464.1"/>
</dbReference>
<keyword evidence="8" id="KW-0800">Toxin</keyword>
<protein>
    <recommendedName>
        <fullName evidence="8">Ribonuclease VapC</fullName>
        <shortName evidence="8">RNase VapC</shortName>
        <ecNumber evidence="8">3.1.-.-</ecNumber>
    </recommendedName>
    <alternativeName>
        <fullName evidence="8">Toxin VapC</fullName>
    </alternativeName>
</protein>
<evidence type="ECO:0000256" key="8">
    <source>
        <dbReference type="HAMAP-Rule" id="MF_00265"/>
    </source>
</evidence>
<evidence type="ECO:0000256" key="5">
    <source>
        <dbReference type="ARBA" id="ARBA00022801"/>
    </source>
</evidence>
<comment type="caution">
    <text evidence="10">The sequence shown here is derived from an EMBL/GenBank/DDBJ whole genome shotgun (WGS) entry which is preliminary data.</text>
</comment>
<dbReference type="OrthoDB" id="32625at2"/>
<evidence type="ECO:0000256" key="7">
    <source>
        <dbReference type="ARBA" id="ARBA00038093"/>
    </source>
</evidence>
<dbReference type="GO" id="GO:0000287">
    <property type="term" value="F:magnesium ion binding"/>
    <property type="evidence" value="ECO:0007669"/>
    <property type="project" value="UniProtKB-UniRule"/>
</dbReference>
<organism evidence="10 11">
    <name type="scientific">Rhodoplanes roseus</name>
    <dbReference type="NCBI Taxonomy" id="29409"/>
    <lineage>
        <taxon>Bacteria</taxon>
        <taxon>Pseudomonadati</taxon>
        <taxon>Pseudomonadota</taxon>
        <taxon>Alphaproteobacteria</taxon>
        <taxon>Hyphomicrobiales</taxon>
        <taxon>Nitrobacteraceae</taxon>
        <taxon>Rhodoplanes</taxon>
    </lineage>
</organism>
<dbReference type="Gene3D" id="3.40.50.1010">
    <property type="entry name" value="5'-nuclease"/>
    <property type="match status" value="1"/>
</dbReference>
<keyword evidence="11" id="KW-1185">Reference proteome</keyword>
<dbReference type="InterPro" id="IPR022907">
    <property type="entry name" value="VapC_family"/>
</dbReference>